<dbReference type="GO" id="GO:0006282">
    <property type="term" value="P:regulation of DNA repair"/>
    <property type="evidence" value="ECO:0007669"/>
    <property type="project" value="TreeGrafter"/>
</dbReference>
<evidence type="ECO:0000256" key="5">
    <source>
        <dbReference type="PROSITE-ProRule" id="PRU00236"/>
    </source>
</evidence>
<evidence type="ECO:0000256" key="2">
    <source>
        <dbReference type="ARBA" id="ARBA00022491"/>
    </source>
</evidence>
<dbReference type="Gene3D" id="3.30.1600.10">
    <property type="entry name" value="SIR2/SIRT2 'Small Domain"/>
    <property type="match status" value="1"/>
</dbReference>
<feature type="binding site" evidence="5">
    <location>
        <position position="229"/>
    </location>
    <ligand>
        <name>Zn(2+)</name>
        <dbReference type="ChEBI" id="CHEBI:29105"/>
    </ligand>
</feature>
<dbReference type="GeneID" id="54629644"/>
<dbReference type="GO" id="GO:0031934">
    <property type="term" value="C:mating-type region heterochromatin"/>
    <property type="evidence" value="ECO:0007669"/>
    <property type="project" value="TreeGrafter"/>
</dbReference>
<dbReference type="InterPro" id="IPR050134">
    <property type="entry name" value="NAD-dep_sirtuin_deacylases"/>
</dbReference>
<evidence type="ECO:0000256" key="4">
    <source>
        <dbReference type="ARBA" id="ARBA00023027"/>
    </source>
</evidence>
<sequence>MQSHKMKQKVVLPITPPSTVEKKPQTGNRCNEGLKPRRLLPQLKRSVSNRKPRLTYRPALNSVFDLDAYVDSTHLSKSQRHHMDRDAGFIRYALKYSKRMVVVSGAGVSVAAGIPDFRSSEGIFSTVNGGSGKDLFDYNRVYGDESMSLKFNQLMVSLFRLSKNCQPTKFHEMLNGFARDGKLLRLYTQNIDGLDTQLPHLSTNVPLAKPIPSTVQLHGSIKHMECNKCLNIKPFDPEIFKCDERFDSRTEIIPSCPQCEEYETVRKIAGLRSTGVGKLRPRVILYNEIHPEGDFIGEIANNDLKKRLDCLIIVGTSLKIPGVKNICRQFAAKVHANRGIVLYLNTSMPPKNVLDSLKFVDLIVLGDCQQVTSLL</sequence>
<dbReference type="GO" id="GO:0005634">
    <property type="term" value="C:nucleus"/>
    <property type="evidence" value="ECO:0007669"/>
    <property type="project" value="TreeGrafter"/>
</dbReference>
<dbReference type="KEGG" id="spao:SPAR_D03970"/>
<keyword evidence="3" id="KW-0808">Transferase</keyword>
<reference evidence="7" key="2">
    <citation type="submission" date="2020-01" db="EMBL/GenBank/DDBJ databases">
        <title>Population-level Yeast Reference Genomes.</title>
        <authorList>
            <person name="Yue J.-X."/>
        </authorList>
    </citation>
    <scope>NUCLEOTIDE SEQUENCE</scope>
    <source>
        <strain evidence="7">CBS432</strain>
    </source>
</reference>
<comment type="similarity">
    <text evidence="1">Belongs to the sirtuin family. Class I subfamily.</text>
</comment>
<dbReference type="GO" id="GO:0017136">
    <property type="term" value="F:histone deacetylase activity, NAD-dependent"/>
    <property type="evidence" value="ECO:0007669"/>
    <property type="project" value="UniProtKB-ARBA"/>
</dbReference>
<accession>A0A8B8UNS1</accession>
<keyword evidence="5" id="KW-0479">Metal-binding</keyword>
<dbReference type="OrthoDB" id="2919105at2759"/>
<feature type="domain" description="Deacetylase sirtuin-type" evidence="6">
    <location>
        <begin position="80"/>
        <end position="375"/>
    </location>
</feature>
<dbReference type="RefSeq" id="XP_033765430.1">
    <property type="nucleotide sequence ID" value="XM_033909539.1"/>
</dbReference>
<dbReference type="Gene3D" id="3.40.50.1220">
    <property type="entry name" value="TPP-binding domain"/>
    <property type="match status" value="1"/>
</dbReference>
<evidence type="ECO:0000256" key="3">
    <source>
        <dbReference type="ARBA" id="ARBA00022679"/>
    </source>
</evidence>
<feature type="binding site" evidence="5">
    <location>
        <position position="256"/>
    </location>
    <ligand>
        <name>Zn(2+)</name>
        <dbReference type="ChEBI" id="CHEBI:29105"/>
    </ligand>
</feature>
<organism evidence="7">
    <name type="scientific">Saccharomyces paradoxus</name>
    <name type="common">Yeast</name>
    <name type="synonym">Saccharomyces douglasii</name>
    <dbReference type="NCBI Taxonomy" id="27291"/>
    <lineage>
        <taxon>Eukaryota</taxon>
        <taxon>Fungi</taxon>
        <taxon>Dikarya</taxon>
        <taxon>Ascomycota</taxon>
        <taxon>Saccharomycotina</taxon>
        <taxon>Saccharomycetes</taxon>
        <taxon>Saccharomycetales</taxon>
        <taxon>Saccharomycetaceae</taxon>
        <taxon>Saccharomyces</taxon>
    </lineage>
</organism>
<dbReference type="GO" id="GO:1990414">
    <property type="term" value="P:replication-born double-strand break repair via sister chromatid exchange"/>
    <property type="evidence" value="ECO:0007669"/>
    <property type="project" value="TreeGrafter"/>
</dbReference>
<dbReference type="PANTHER" id="PTHR11085">
    <property type="entry name" value="NAD-DEPENDENT PROTEIN DEACYLASE SIRTUIN-5, MITOCHONDRIAL-RELATED"/>
    <property type="match status" value="1"/>
</dbReference>
<gene>
    <name evidence="7" type="primary">HST4</name>
    <name evidence="7" type="ORF">SPAR_D03970</name>
</gene>
<name>A0A8B8UNS1_SACPA</name>
<dbReference type="AlphaFoldDB" id="A0A8B8UNS1"/>
<dbReference type="VEuPathDB" id="FungiDB:SPAR_D03970"/>
<evidence type="ECO:0000259" key="6">
    <source>
        <dbReference type="PROSITE" id="PS50305"/>
    </source>
</evidence>
<dbReference type="InterPro" id="IPR029035">
    <property type="entry name" value="DHS-like_NAD/FAD-binding_dom"/>
</dbReference>
<feature type="binding site" evidence="5">
    <location>
        <position position="226"/>
    </location>
    <ligand>
        <name>Zn(2+)</name>
        <dbReference type="ChEBI" id="CHEBI:29105"/>
    </ligand>
</feature>
<dbReference type="InterPro" id="IPR003000">
    <property type="entry name" value="Sirtuin"/>
</dbReference>
<dbReference type="GO" id="GO:0031508">
    <property type="term" value="P:pericentric heterochromatin formation"/>
    <property type="evidence" value="ECO:0007669"/>
    <property type="project" value="TreeGrafter"/>
</dbReference>
<keyword evidence="5" id="KW-0862">Zinc</keyword>
<reference evidence="7" key="3">
    <citation type="submission" date="2025-07" db="EMBL/GenBank/DDBJ databases">
        <authorList>
            <consortium name="NCBI Genome Project"/>
        </authorList>
    </citation>
    <scope>NUCLEOTIDE SEQUENCE</scope>
    <source>
        <strain evidence="7">CBS432</strain>
    </source>
</reference>
<dbReference type="Pfam" id="PF02146">
    <property type="entry name" value="SIR2"/>
    <property type="match status" value="1"/>
</dbReference>
<dbReference type="InterPro" id="IPR026591">
    <property type="entry name" value="Sirtuin_cat_small_dom_sf"/>
</dbReference>
<keyword evidence="2" id="KW-0678">Repressor</keyword>
<proteinExistence type="inferred from homology"/>
<reference evidence="7" key="4">
    <citation type="submission" date="2025-08" db="UniProtKB">
        <authorList>
            <consortium name="RefSeq"/>
        </authorList>
    </citation>
    <scope>IDENTIFICATION</scope>
    <source>
        <strain evidence="7">CBS432</strain>
    </source>
</reference>
<feature type="active site" description="Proton acceptor" evidence="5">
    <location>
        <position position="218"/>
    </location>
</feature>
<dbReference type="GO" id="GO:0000122">
    <property type="term" value="P:negative regulation of transcription by RNA polymerase II"/>
    <property type="evidence" value="ECO:0007669"/>
    <property type="project" value="TreeGrafter"/>
</dbReference>
<dbReference type="SUPFAM" id="SSF52467">
    <property type="entry name" value="DHS-like NAD/FAD-binding domain"/>
    <property type="match status" value="1"/>
</dbReference>
<protein>
    <submittedName>
        <fullName evidence="7">NAD-dependent histone deacetylase HST4</fullName>
    </submittedName>
</protein>
<feature type="binding site" evidence="5">
    <location>
        <position position="259"/>
    </location>
    <ligand>
        <name>Zn(2+)</name>
        <dbReference type="ChEBI" id="CHEBI:29105"/>
    </ligand>
</feature>
<keyword evidence="4" id="KW-0520">NAD</keyword>
<dbReference type="InterPro" id="IPR026590">
    <property type="entry name" value="Ssirtuin_cat_dom"/>
</dbReference>
<dbReference type="PANTHER" id="PTHR11085:SF15">
    <property type="entry name" value="NAD-DEPENDENT HISTONE DEACETYLASE HST4"/>
    <property type="match status" value="1"/>
</dbReference>
<dbReference type="GO" id="GO:0070403">
    <property type="term" value="F:NAD+ binding"/>
    <property type="evidence" value="ECO:0007669"/>
    <property type="project" value="InterPro"/>
</dbReference>
<reference evidence="7" key="1">
    <citation type="journal article" date="2017" name="Nat. Genet.">
        <title>Contrasting evolutionary genome dynamics between domesticated and wild yeasts.</title>
        <authorList>
            <person name="Yue J.X."/>
            <person name="Li J."/>
            <person name="Aigrain L."/>
            <person name="Hallin J."/>
            <person name="Persson K."/>
            <person name="Oliver K."/>
            <person name="Bergstrom A."/>
            <person name="Coupland P."/>
            <person name="Warringer J."/>
            <person name="Lagomarsino M.C."/>
            <person name="Fischer G."/>
            <person name="Durbin R."/>
            <person name="Liti G."/>
        </authorList>
    </citation>
    <scope>NUCLEOTIDE SEQUENCE</scope>
    <source>
        <strain evidence="7">CBS432</strain>
    </source>
</reference>
<evidence type="ECO:0000256" key="1">
    <source>
        <dbReference type="ARBA" id="ARBA00006924"/>
    </source>
</evidence>
<dbReference type="PROSITE" id="PS50305">
    <property type="entry name" value="SIRTUIN"/>
    <property type="match status" value="1"/>
</dbReference>
<evidence type="ECO:0000313" key="7">
    <source>
        <dbReference type="RefSeq" id="XP_033765430.1"/>
    </source>
</evidence>
<dbReference type="GO" id="GO:0046872">
    <property type="term" value="F:metal ion binding"/>
    <property type="evidence" value="ECO:0007669"/>
    <property type="project" value="UniProtKB-KW"/>
</dbReference>